<protein>
    <recommendedName>
        <fullName evidence="10">GOLD domain-containing protein</fullName>
    </recommendedName>
</protein>
<organism evidence="11 12">
    <name type="scientific">Knufia obscura</name>
    <dbReference type="NCBI Taxonomy" id="1635080"/>
    <lineage>
        <taxon>Eukaryota</taxon>
        <taxon>Fungi</taxon>
        <taxon>Dikarya</taxon>
        <taxon>Ascomycota</taxon>
        <taxon>Pezizomycotina</taxon>
        <taxon>Eurotiomycetes</taxon>
        <taxon>Chaetothyriomycetidae</taxon>
        <taxon>Chaetothyriales</taxon>
        <taxon>Trichomeriaceae</taxon>
        <taxon>Knufia</taxon>
    </lineage>
</organism>
<evidence type="ECO:0000259" key="10">
    <source>
        <dbReference type="PROSITE" id="PS50866"/>
    </source>
</evidence>
<feature type="transmembrane region" description="Helical" evidence="8">
    <location>
        <begin position="177"/>
        <end position="203"/>
    </location>
</feature>
<evidence type="ECO:0000256" key="5">
    <source>
        <dbReference type="ARBA" id="ARBA00022989"/>
    </source>
</evidence>
<keyword evidence="4 9" id="KW-0732">Signal</keyword>
<dbReference type="RefSeq" id="XP_064729063.1">
    <property type="nucleotide sequence ID" value="XM_064874663.1"/>
</dbReference>
<dbReference type="InterPro" id="IPR029058">
    <property type="entry name" value="AB_hydrolase_fold"/>
</dbReference>
<dbReference type="PANTHER" id="PTHR22811">
    <property type="entry name" value="TRANSMEMBRANE EMP24 DOMAIN-CONTAINING PROTEIN"/>
    <property type="match status" value="1"/>
</dbReference>
<keyword evidence="5 8" id="KW-1133">Transmembrane helix</keyword>
<dbReference type="Pfam" id="PF07859">
    <property type="entry name" value="Abhydrolase_3"/>
    <property type="match status" value="1"/>
</dbReference>
<comment type="caution">
    <text evidence="11">The sequence shown here is derived from an EMBL/GenBank/DDBJ whole genome shotgun (WGS) entry which is preliminary data.</text>
</comment>
<proteinExistence type="inferred from homology"/>
<feature type="domain" description="GOLD" evidence="10">
    <location>
        <begin position="32"/>
        <end position="115"/>
    </location>
</feature>
<evidence type="ECO:0000256" key="6">
    <source>
        <dbReference type="ARBA" id="ARBA00023136"/>
    </source>
</evidence>
<gene>
    <name evidence="11" type="ORF">PMZ80_006250</name>
</gene>
<dbReference type="SMART" id="SM01190">
    <property type="entry name" value="EMP24_GP25L"/>
    <property type="match status" value="1"/>
</dbReference>
<dbReference type="EMBL" id="JAVHJV010000007">
    <property type="protein sequence ID" value="KAK5940973.1"/>
    <property type="molecule type" value="Genomic_DNA"/>
</dbReference>
<evidence type="ECO:0000313" key="12">
    <source>
        <dbReference type="Proteomes" id="UP001334248"/>
    </source>
</evidence>
<dbReference type="Gene3D" id="3.40.50.1820">
    <property type="entry name" value="alpha/beta hydrolase"/>
    <property type="match status" value="1"/>
</dbReference>
<dbReference type="InterPro" id="IPR013094">
    <property type="entry name" value="AB_hydrolase_3"/>
</dbReference>
<dbReference type="SUPFAM" id="SSF53474">
    <property type="entry name" value="alpha/beta-Hydrolases"/>
    <property type="match status" value="1"/>
</dbReference>
<keyword evidence="12" id="KW-1185">Reference proteome</keyword>
<evidence type="ECO:0000256" key="8">
    <source>
        <dbReference type="SAM" id="Phobius"/>
    </source>
</evidence>
<keyword evidence="6 8" id="KW-0472">Membrane</keyword>
<dbReference type="PROSITE" id="PS50866">
    <property type="entry name" value="GOLD"/>
    <property type="match status" value="1"/>
</dbReference>
<sequence length="627" mass="68915">MQLLVSLLGLLSLAISTVSATALTYKLGANEKACFFASVDRPDSKVAFYFAVQSGGSFDVDYDVTNPSQREVLSGQKERQGDYVFTAKETGEYKFCFSNEMSTFADKMVDFEIAVEDEQKHAQIPTKGGADNAQTAQLEDTIFKVSGQLSTISRMQKYFRTRENRNFSTVKSTEQRIFNFSLVEVLMMAGMAALQVLVVRFFFQGARKALTNRHNDLNMPHTRIPPDTVEGILATGESDPEWTKILEAQPIPSGSTYGDINTLKKLSTGTLPRLQAGLAATRPADLIEAEISIDIPATDLKPEAGCNRALVCYRDTTLKNGSNENENDEGWPVIVIFHGGGHTVGNPESELPLARLLIQKFNAVVVLPCYRLAPEHRFPSGFSDALETVKQVATDTLSLSQPTGATDKLDTRVLPVELAGKVNAKSGFIVGGTSAGATISTSISHLYHKWRTSSPSSEARNAPPLTGLLLACGTCINPHKIPSAYKHLYHSRKQNEDALPLDKDLSAMFRDAMKPDYDSPIYCSIDQQPHLSRDMIGNDHMWLKDEAVRVYFQVCGQDMSRDDALIYEKVLREEVGAQTRMDLYSGFGHVFWGMGGGYGGLEMSKRRMEHSVEGVSWLLGRDGGGGS</sequence>
<dbReference type="Gene3D" id="2.60.120.680">
    <property type="entry name" value="GOLD domain"/>
    <property type="match status" value="1"/>
</dbReference>
<reference evidence="11 12" key="1">
    <citation type="journal article" date="2023" name="Res Sq">
        <title>Genomic and morphological characterization of Knufia obscura isolated from the Mars 2020 spacecraft assembly facility.</title>
        <authorList>
            <person name="Chander A.M."/>
            <person name="Teixeira M.M."/>
            <person name="Singh N.K."/>
            <person name="Williams M.P."/>
            <person name="Parker C.W."/>
            <person name="Leo P."/>
            <person name="Stajich J.E."/>
            <person name="Torok T."/>
            <person name="Tighe S."/>
            <person name="Mason C.E."/>
            <person name="Venkateswaran K."/>
        </authorList>
    </citation>
    <scope>NUCLEOTIDE SEQUENCE [LARGE SCALE GENOMIC DNA]</scope>
    <source>
        <strain evidence="11 12">CCFEE 5817</strain>
    </source>
</reference>
<dbReference type="InterPro" id="IPR036598">
    <property type="entry name" value="GOLD_dom_sf"/>
</dbReference>
<dbReference type="InterPro" id="IPR015720">
    <property type="entry name" value="Emp24-like"/>
</dbReference>
<comment type="similarity">
    <text evidence="2">Belongs to the EMP24/GP25L family.</text>
</comment>
<evidence type="ECO:0000256" key="7">
    <source>
        <dbReference type="ARBA" id="ARBA00037847"/>
    </source>
</evidence>
<evidence type="ECO:0000256" key="3">
    <source>
        <dbReference type="ARBA" id="ARBA00022692"/>
    </source>
</evidence>
<evidence type="ECO:0000256" key="2">
    <source>
        <dbReference type="ARBA" id="ARBA00007104"/>
    </source>
</evidence>
<comment type="subcellular location">
    <subcellularLocation>
        <location evidence="7">Endomembrane system</location>
        <topology evidence="7">Single-pass membrane protein</topology>
    </subcellularLocation>
    <subcellularLocation>
        <location evidence="1">Membrane</location>
        <topology evidence="1">Single-pass type I membrane protein</topology>
    </subcellularLocation>
</comment>
<evidence type="ECO:0000313" key="11">
    <source>
        <dbReference type="EMBL" id="KAK5940973.1"/>
    </source>
</evidence>
<evidence type="ECO:0000256" key="4">
    <source>
        <dbReference type="ARBA" id="ARBA00022729"/>
    </source>
</evidence>
<name>A0ABR0RL68_9EURO</name>
<evidence type="ECO:0000256" key="1">
    <source>
        <dbReference type="ARBA" id="ARBA00004479"/>
    </source>
</evidence>
<evidence type="ECO:0000256" key="9">
    <source>
        <dbReference type="SAM" id="SignalP"/>
    </source>
</evidence>
<accession>A0ABR0RL68</accession>
<dbReference type="GeneID" id="89999699"/>
<dbReference type="Pfam" id="PF01105">
    <property type="entry name" value="EMP24_GP25L"/>
    <property type="match status" value="1"/>
</dbReference>
<dbReference type="SUPFAM" id="SSF101576">
    <property type="entry name" value="Supernatant protein factor (SPF), C-terminal domain"/>
    <property type="match status" value="1"/>
</dbReference>
<keyword evidence="3 8" id="KW-0812">Transmembrane</keyword>
<dbReference type="InterPro" id="IPR009038">
    <property type="entry name" value="GOLD_dom"/>
</dbReference>
<feature type="chain" id="PRO_5046110834" description="GOLD domain-containing protein" evidence="9">
    <location>
        <begin position="21"/>
        <end position="627"/>
    </location>
</feature>
<dbReference type="Proteomes" id="UP001334248">
    <property type="component" value="Unassembled WGS sequence"/>
</dbReference>
<feature type="signal peptide" evidence="9">
    <location>
        <begin position="1"/>
        <end position="20"/>
    </location>
</feature>